<organism evidence="1 2">
    <name type="scientific">Gossypium australe</name>
    <dbReference type="NCBI Taxonomy" id="47621"/>
    <lineage>
        <taxon>Eukaryota</taxon>
        <taxon>Viridiplantae</taxon>
        <taxon>Streptophyta</taxon>
        <taxon>Embryophyta</taxon>
        <taxon>Tracheophyta</taxon>
        <taxon>Spermatophyta</taxon>
        <taxon>Magnoliopsida</taxon>
        <taxon>eudicotyledons</taxon>
        <taxon>Gunneridae</taxon>
        <taxon>Pentapetalae</taxon>
        <taxon>rosids</taxon>
        <taxon>malvids</taxon>
        <taxon>Malvales</taxon>
        <taxon>Malvaceae</taxon>
        <taxon>Malvoideae</taxon>
        <taxon>Gossypium</taxon>
    </lineage>
</organism>
<proteinExistence type="predicted"/>
<evidence type="ECO:0000313" key="1">
    <source>
        <dbReference type="EMBL" id="KAA3461992.1"/>
    </source>
</evidence>
<dbReference type="InterPro" id="IPR036397">
    <property type="entry name" value="RNaseH_sf"/>
</dbReference>
<keyword evidence="2" id="KW-1185">Reference proteome</keyword>
<name>A0A5B6UZ34_9ROSI</name>
<dbReference type="InterPro" id="IPR012337">
    <property type="entry name" value="RNaseH-like_sf"/>
</dbReference>
<dbReference type="AlphaFoldDB" id="A0A5B6UZ34"/>
<dbReference type="GO" id="GO:0003676">
    <property type="term" value="F:nucleic acid binding"/>
    <property type="evidence" value="ECO:0007669"/>
    <property type="project" value="InterPro"/>
</dbReference>
<evidence type="ECO:0000313" key="2">
    <source>
        <dbReference type="Proteomes" id="UP000325315"/>
    </source>
</evidence>
<dbReference type="SUPFAM" id="SSF53098">
    <property type="entry name" value="Ribonuclease H-like"/>
    <property type="match status" value="1"/>
</dbReference>
<dbReference type="Proteomes" id="UP000325315">
    <property type="component" value="Unassembled WGS sequence"/>
</dbReference>
<protein>
    <submittedName>
        <fullName evidence="1">Gag-pol</fullName>
    </submittedName>
</protein>
<accession>A0A5B6UZ34</accession>
<reference evidence="1" key="1">
    <citation type="submission" date="2019-08" db="EMBL/GenBank/DDBJ databases">
        <authorList>
            <person name="Liu F."/>
        </authorList>
    </citation>
    <scope>NUCLEOTIDE SEQUENCE [LARGE SCALE GENOMIC DNA]</scope>
    <source>
        <strain evidence="1">PA1801</strain>
        <tissue evidence="1">Leaf</tissue>
    </source>
</reference>
<gene>
    <name evidence="1" type="ORF">EPI10_028520</name>
</gene>
<dbReference type="Gene3D" id="3.30.420.10">
    <property type="entry name" value="Ribonuclease H-like superfamily/Ribonuclease H"/>
    <property type="match status" value="1"/>
</dbReference>
<dbReference type="EMBL" id="SMMG02000009">
    <property type="protein sequence ID" value="KAA3461992.1"/>
    <property type="molecule type" value="Genomic_DNA"/>
</dbReference>
<dbReference type="OrthoDB" id="999881at2759"/>
<sequence>MLLIFSNCTGCQFPLFWIDICDLRHNFGASYMRLWTDGQSERVIQVLKDMLRCCVLSFEGNCEKYLPLVEFAYNNNC</sequence>
<comment type="caution">
    <text evidence="1">The sequence shown here is derived from an EMBL/GenBank/DDBJ whole genome shotgun (WGS) entry which is preliminary data.</text>
</comment>